<keyword evidence="5" id="KW-0472">Membrane</keyword>
<dbReference type="PANTHER" id="PTHR31001">
    <property type="entry name" value="UNCHARACTERIZED TRANSCRIPTIONAL REGULATORY PROTEIN"/>
    <property type="match status" value="1"/>
</dbReference>
<dbReference type="GO" id="GO:0006351">
    <property type="term" value="P:DNA-templated transcription"/>
    <property type="evidence" value="ECO:0007669"/>
    <property type="project" value="InterPro"/>
</dbReference>
<keyword evidence="3" id="KW-0804">Transcription</keyword>
<comment type="subcellular location">
    <subcellularLocation>
        <location evidence="1">Nucleus</location>
    </subcellularLocation>
</comment>
<dbReference type="InterPro" id="IPR007219">
    <property type="entry name" value="XnlR_reg_dom"/>
</dbReference>
<dbReference type="InParanoid" id="V5I468"/>
<evidence type="ECO:0000256" key="5">
    <source>
        <dbReference type="SAM" id="Phobius"/>
    </source>
</evidence>
<sequence length="573" mass="64330">MHSSSTPGQDSEHIPTELVPSRAGNFGSLQFSPSGHVRFVPQSSQWNSILPRDGEGGHLEEVNDGPNDEDAMFPFNGYGHLNKTELLALLPPRKYCDYLKKTYFKVFSPLFHILHDPTFEDEYERFQEDASSVSLGWLALLFIILGIAVTALDDNDEILPDLGHEKSISTNIRVVSSRYRSAAMKCLAADGVMTRHSMNSLQALVLTLYARSHVNLPTWTLLGFTHHVAIAMGCHMDPSRFNLGVLECERRRRTWAGLMMIYTIQNTALGSFGHRPFSQDTKLPSDVNDIDLVAPSGKESPEGPTQMTYILLKFRLYETSAKISETLLSSREGSPTTLAQLENEVSFIQNMCASRYRSDSDRSYLPAYHMANYNILQGYIHQLNLLIHRPNFTRCFQGDHSETLWRHRDKCIESAKSLLAIYRNLFECPIFAPYKWYTSGLASFHAFHASVVLAAILMEPDSDYEYNEIKSLLLSSLGLFSALSHRSSVCDKAVTILQNLIDVANSRRCRVQSTTYASGANGSSVAYSESESPMASCHIEMMFSQLQPQNWLSPAAISWDGWDFLSRDDLAAS</sequence>
<keyword evidence="4" id="KW-0539">Nucleus</keyword>
<comment type="caution">
    <text evidence="7">The sequence shown here is derived from an EMBL/GenBank/DDBJ whole genome shotgun (WGS) entry which is preliminary data.</text>
</comment>
<dbReference type="eggNOG" id="ENOG502RY77">
    <property type="taxonomic scope" value="Eukaryota"/>
</dbReference>
<dbReference type="Proteomes" id="UP000018001">
    <property type="component" value="Unassembled WGS sequence"/>
</dbReference>
<dbReference type="EMBL" id="BAUL01000235">
    <property type="protein sequence ID" value="GAD98220.1"/>
    <property type="molecule type" value="Genomic_DNA"/>
</dbReference>
<reference evidence="8" key="1">
    <citation type="journal article" date="2014" name="Genome Announc.">
        <title>Draft genome sequence of the formaldehyde-resistant fungus Byssochlamys spectabilis No. 5 (anamorph Paecilomyces variotii No. 5) (NBRC109023).</title>
        <authorList>
            <person name="Oka T."/>
            <person name="Ekino K."/>
            <person name="Fukuda K."/>
            <person name="Nomura Y."/>
        </authorList>
    </citation>
    <scope>NUCLEOTIDE SEQUENCE [LARGE SCALE GENOMIC DNA]</scope>
    <source>
        <strain evidence="8">No. 5 / NBRC 109023</strain>
    </source>
</reference>
<keyword evidence="2" id="KW-0805">Transcription regulation</keyword>
<dbReference type="HOGENOM" id="CLU_018186_0_0_1"/>
<evidence type="ECO:0000256" key="3">
    <source>
        <dbReference type="ARBA" id="ARBA00023163"/>
    </source>
</evidence>
<dbReference type="PANTHER" id="PTHR31001:SF40">
    <property type="entry name" value="ZN(II)2CYS6 TRANSCRIPTION FACTOR (EUROFUNG)"/>
    <property type="match status" value="1"/>
</dbReference>
<evidence type="ECO:0000313" key="8">
    <source>
        <dbReference type="Proteomes" id="UP000018001"/>
    </source>
</evidence>
<evidence type="ECO:0000313" key="7">
    <source>
        <dbReference type="EMBL" id="GAD98220.1"/>
    </source>
</evidence>
<evidence type="ECO:0000256" key="2">
    <source>
        <dbReference type="ARBA" id="ARBA00023015"/>
    </source>
</evidence>
<keyword evidence="5" id="KW-1133">Transmembrane helix</keyword>
<organism evidence="7 8">
    <name type="scientific">Byssochlamys spectabilis (strain No. 5 / NBRC 109023)</name>
    <name type="common">Paecilomyces variotii</name>
    <dbReference type="NCBI Taxonomy" id="1356009"/>
    <lineage>
        <taxon>Eukaryota</taxon>
        <taxon>Fungi</taxon>
        <taxon>Dikarya</taxon>
        <taxon>Ascomycota</taxon>
        <taxon>Pezizomycotina</taxon>
        <taxon>Eurotiomycetes</taxon>
        <taxon>Eurotiomycetidae</taxon>
        <taxon>Eurotiales</taxon>
        <taxon>Thermoascaceae</taxon>
        <taxon>Paecilomyces</taxon>
    </lineage>
</organism>
<dbReference type="GO" id="GO:0003677">
    <property type="term" value="F:DNA binding"/>
    <property type="evidence" value="ECO:0007669"/>
    <property type="project" value="InterPro"/>
</dbReference>
<proteinExistence type="predicted"/>
<keyword evidence="8" id="KW-1185">Reference proteome</keyword>
<feature type="transmembrane region" description="Helical" evidence="5">
    <location>
        <begin position="135"/>
        <end position="152"/>
    </location>
</feature>
<accession>V5I468</accession>
<dbReference type="InterPro" id="IPR050613">
    <property type="entry name" value="Sec_Metabolite_Reg"/>
</dbReference>
<feature type="domain" description="Xylanolytic transcriptional activator regulatory" evidence="6">
    <location>
        <begin position="102"/>
        <end position="340"/>
    </location>
</feature>
<gene>
    <name evidence="7" type="ORF">PVAR5_6911</name>
</gene>
<dbReference type="CDD" id="cd12148">
    <property type="entry name" value="fungal_TF_MHR"/>
    <property type="match status" value="1"/>
</dbReference>
<name>V5I468_BYSSN</name>
<evidence type="ECO:0000259" key="6">
    <source>
        <dbReference type="Pfam" id="PF04082"/>
    </source>
</evidence>
<evidence type="ECO:0000256" key="4">
    <source>
        <dbReference type="ARBA" id="ARBA00023242"/>
    </source>
</evidence>
<keyword evidence="5" id="KW-0812">Transmembrane</keyword>
<dbReference type="Pfam" id="PF04082">
    <property type="entry name" value="Fungal_trans"/>
    <property type="match status" value="1"/>
</dbReference>
<dbReference type="GO" id="GO:0008270">
    <property type="term" value="F:zinc ion binding"/>
    <property type="evidence" value="ECO:0007669"/>
    <property type="project" value="InterPro"/>
</dbReference>
<protein>
    <recommendedName>
        <fullName evidence="6">Xylanolytic transcriptional activator regulatory domain-containing protein</fullName>
    </recommendedName>
</protein>
<evidence type="ECO:0000256" key="1">
    <source>
        <dbReference type="ARBA" id="ARBA00004123"/>
    </source>
</evidence>
<dbReference type="GO" id="GO:0005634">
    <property type="term" value="C:nucleus"/>
    <property type="evidence" value="ECO:0007669"/>
    <property type="project" value="UniProtKB-SubCell"/>
</dbReference>
<dbReference type="OrthoDB" id="2406834at2759"/>
<dbReference type="AlphaFoldDB" id="V5I468"/>